<dbReference type="GO" id="GO:0044659">
    <property type="term" value="P:viral release from host cell by cytolysis"/>
    <property type="evidence" value="ECO:0007669"/>
    <property type="project" value="InterPro"/>
</dbReference>
<dbReference type="OrthoDB" id="7885at10239"/>
<dbReference type="Pfam" id="PF11031">
    <property type="entry name" value="Phage_holin_T"/>
    <property type="match status" value="1"/>
</dbReference>
<feature type="transmembrane region" description="Helical" evidence="4">
    <location>
        <begin position="20"/>
        <end position="39"/>
    </location>
</feature>
<sequence length="222" mass="25477">MENFLKLLGVIFANFGKSPGALLANVVSVFVAVCLYLIVMHFPALIQWGQSLSTTSVLREIQAQREDKFPAVAREKAMALFLQTQADAVFVMKYEPEAVNDYQRVLVWEGKMPLEKIDYEPKPVDKSSELYSTQLAGENLAVRWDMESEYFKGRNIPTFRNQNFDFVYTCPFFNLNNIYSGYIGIAWNELPMKVEDKQSLLNYEEYLGKICNSASRYLGRSI</sequence>
<evidence type="ECO:0000256" key="1">
    <source>
        <dbReference type="ARBA" id="ARBA00022612"/>
    </source>
</evidence>
<reference evidence="5 6" key="1">
    <citation type="submission" date="2016-12" db="EMBL/GenBank/DDBJ databases">
        <title>Providencia rettgeri phage vB-PreS_PR1 - a deep-branching member of the T5-like siphoviruses.</title>
        <authorList>
            <person name="Oliveira H."/>
            <person name="Pinto G."/>
            <person name="Hendrix H."/>
            <person name="Noben J.-P."/>
            <person name="Gawor J."/>
            <person name="Lobocka M."/>
            <person name="Lavigne R."/>
            <person name="Azeredo J."/>
        </authorList>
    </citation>
    <scope>NUCLEOTIDE SEQUENCE [LARGE SCALE GENOMIC DNA]</scope>
</reference>
<keyword evidence="2" id="KW-0204">Cytolysis</keyword>
<proteinExistence type="predicted"/>
<protein>
    <submittedName>
        <fullName evidence="5">Holin</fullName>
    </submittedName>
</protein>
<dbReference type="InterPro" id="IPR020982">
    <property type="entry name" value="Phage_T4_GpT_holin"/>
</dbReference>
<keyword evidence="4" id="KW-1133">Transmembrane helix</keyword>
<evidence type="ECO:0000256" key="3">
    <source>
        <dbReference type="ARBA" id="ARBA00023142"/>
    </source>
</evidence>
<evidence type="ECO:0000313" key="5">
    <source>
        <dbReference type="EMBL" id="AQT25248.1"/>
    </source>
</evidence>
<keyword evidence="1" id="KW-1188">Viral release from host cell</keyword>
<accession>A0A1S6KUY7</accession>
<dbReference type="EMBL" id="KY363465">
    <property type="protein sequence ID" value="AQT25248.1"/>
    <property type="molecule type" value="Genomic_DNA"/>
</dbReference>
<evidence type="ECO:0000256" key="4">
    <source>
        <dbReference type="SAM" id="Phobius"/>
    </source>
</evidence>
<keyword evidence="4" id="KW-0472">Membrane</keyword>
<name>A0A1S6KUY7_9CAUD</name>
<dbReference type="Proteomes" id="UP000222417">
    <property type="component" value="Segment"/>
</dbReference>
<evidence type="ECO:0000256" key="2">
    <source>
        <dbReference type="ARBA" id="ARBA00022852"/>
    </source>
</evidence>
<keyword evidence="4" id="KW-0812">Transmembrane</keyword>
<gene>
    <name evidence="5" type="ORF">PR1_46</name>
</gene>
<keyword evidence="3" id="KW-0578">Host cell lysis by virus</keyword>
<evidence type="ECO:0000313" key="6">
    <source>
        <dbReference type="Proteomes" id="UP000222417"/>
    </source>
</evidence>
<organism evidence="5 6">
    <name type="scientific">Providencia phage vB_PreS_PR1</name>
    <dbReference type="NCBI Taxonomy" id="1931407"/>
    <lineage>
        <taxon>Viruses</taxon>
        <taxon>Duplodnaviria</taxon>
        <taxon>Heunggongvirae</taxon>
        <taxon>Uroviricota</taxon>
        <taxon>Caudoviricetes</taxon>
        <taxon>Demerecviridae</taxon>
        <taxon>Priunavirus</taxon>
        <taxon>Priunavirus PR1</taxon>
    </lineage>
</organism>
<keyword evidence="6" id="KW-1185">Reference proteome</keyword>